<dbReference type="AlphaFoldDB" id="Q1J3K7"/>
<dbReference type="InterPro" id="IPR050855">
    <property type="entry name" value="NDM-1-like"/>
</dbReference>
<reference evidence="2" key="1">
    <citation type="submission" date="2006-04" db="EMBL/GenBank/DDBJ databases">
        <title>Complete sequence of plasmid1 pDGEO01 of Deinococcus geothermalis DSM 11300.</title>
        <authorList>
            <consortium name="US DOE Joint Genome Institute"/>
            <person name="Copeland A."/>
            <person name="Lucas S."/>
            <person name="Lapidus A."/>
            <person name="Barry K."/>
            <person name="Detter J.C."/>
            <person name="Glavina del Rio T."/>
            <person name="Hammon N."/>
            <person name="Israni S."/>
            <person name="Dalin E."/>
            <person name="Tice H."/>
            <person name="Pitluck S."/>
            <person name="Brettin T."/>
            <person name="Bruce D."/>
            <person name="Han C."/>
            <person name="Tapia R."/>
            <person name="Saunders E."/>
            <person name="Gilna P."/>
            <person name="Schmutz J."/>
            <person name="Larimer F."/>
            <person name="Land M."/>
            <person name="Hauser L."/>
            <person name="Kyrpides N."/>
            <person name="Kim E."/>
            <person name="Daly M.J."/>
            <person name="Fredrickson J.K."/>
            <person name="Makarova K.S."/>
            <person name="Gaidamakova E.K."/>
            <person name="Zhai M."/>
            <person name="Richardson P."/>
        </authorList>
    </citation>
    <scope>NUCLEOTIDE SEQUENCE</scope>
    <source>
        <strain evidence="2">DSM 11300</strain>
        <plasmid evidence="2">pDGEO01</plasmid>
    </source>
</reference>
<keyword evidence="3" id="KW-1185">Reference proteome</keyword>
<keyword evidence="2" id="KW-0614">Plasmid</keyword>
<evidence type="ECO:0000313" key="3">
    <source>
        <dbReference type="Proteomes" id="UP000002431"/>
    </source>
</evidence>
<evidence type="ECO:0000313" key="2">
    <source>
        <dbReference type="EMBL" id="ABF43927.1"/>
    </source>
</evidence>
<dbReference type="HOGENOM" id="CLU_030571_2_4_0"/>
<dbReference type="RefSeq" id="WP_011526068.1">
    <property type="nucleotide sequence ID" value="NC_008010.2"/>
</dbReference>
<feature type="domain" description="Metallo-beta-lactamase" evidence="1">
    <location>
        <begin position="20"/>
        <end position="202"/>
    </location>
</feature>
<protein>
    <submittedName>
        <fullName evidence="2">Beta-lactamase-like protein</fullName>
    </submittedName>
</protein>
<name>Q1J3K7_DEIGD</name>
<dbReference type="InterPro" id="IPR001279">
    <property type="entry name" value="Metallo-B-lactamas"/>
</dbReference>
<accession>Q1J3K7</accession>
<dbReference type="Proteomes" id="UP000002431">
    <property type="component" value="Plasmid pDGEO01"/>
</dbReference>
<proteinExistence type="predicted"/>
<dbReference type="SUPFAM" id="SSF56281">
    <property type="entry name" value="Metallo-hydrolase/oxidoreductase"/>
    <property type="match status" value="1"/>
</dbReference>
<dbReference type="KEGG" id="dge:Dgeo_2493"/>
<geneLocation type="plasmid" evidence="2 3">
    <name>pDGEO01</name>
</geneLocation>
<dbReference type="InterPro" id="IPR036866">
    <property type="entry name" value="RibonucZ/Hydroxyglut_hydro"/>
</dbReference>
<gene>
    <name evidence="2" type="ordered locus">Dgeo_2493</name>
</gene>
<dbReference type="PANTHER" id="PTHR42951">
    <property type="entry name" value="METALLO-BETA-LACTAMASE DOMAIN-CONTAINING"/>
    <property type="match status" value="1"/>
</dbReference>
<sequence>MRDVHSKSSGQINVAVHKLYANVYLLETSEGRLVVDAGALPHAARFARLLRKFQPDALLLTHHHVDHTGGAFIAARLGLPVLAHPLEHPFLTGKEHRLPYPAGRPELGQLVSRLHPKVPPSALHAVYPGEQVHGWEVLALPGHTHGQIGLLRDGVLLAGDALIGGRDGAHLPRAAYNDDPDRTVHTLQAIATLDLRAVLPGHGRALTPEQVRRRATRDRDVLLARHVTSNLG</sequence>
<dbReference type="Gene3D" id="3.60.15.10">
    <property type="entry name" value="Ribonuclease Z/Hydroxyacylglutathione hydrolase-like"/>
    <property type="match status" value="1"/>
</dbReference>
<dbReference type="EMBL" id="CP000358">
    <property type="protein sequence ID" value="ABF43927.1"/>
    <property type="molecule type" value="Genomic_DNA"/>
</dbReference>
<organism evidence="2 3">
    <name type="scientific">Deinococcus geothermalis (strain DSM 11300 / CIP 105573 / AG-3a)</name>
    <dbReference type="NCBI Taxonomy" id="319795"/>
    <lineage>
        <taxon>Bacteria</taxon>
        <taxon>Thermotogati</taxon>
        <taxon>Deinococcota</taxon>
        <taxon>Deinococci</taxon>
        <taxon>Deinococcales</taxon>
        <taxon>Deinococcaceae</taxon>
        <taxon>Deinococcus</taxon>
    </lineage>
</organism>
<dbReference type="eggNOG" id="COG0491">
    <property type="taxonomic scope" value="Bacteria"/>
</dbReference>
<dbReference type="SMART" id="SM00849">
    <property type="entry name" value="Lactamase_B"/>
    <property type="match status" value="1"/>
</dbReference>
<dbReference type="Pfam" id="PF00753">
    <property type="entry name" value="Lactamase_B"/>
    <property type="match status" value="1"/>
</dbReference>
<evidence type="ECO:0000259" key="1">
    <source>
        <dbReference type="SMART" id="SM00849"/>
    </source>
</evidence>
<dbReference type="PANTHER" id="PTHR42951:SF14">
    <property type="entry name" value="METALLO-BETA-LACTAMASE SUPERFAMILY PROTEIN"/>
    <property type="match status" value="1"/>
</dbReference>